<feature type="compositionally biased region" description="Low complexity" evidence="1">
    <location>
        <begin position="82"/>
        <end position="119"/>
    </location>
</feature>
<organism evidence="2 3">
    <name type="scientific">Phytophthora aleatoria</name>
    <dbReference type="NCBI Taxonomy" id="2496075"/>
    <lineage>
        <taxon>Eukaryota</taxon>
        <taxon>Sar</taxon>
        <taxon>Stramenopiles</taxon>
        <taxon>Oomycota</taxon>
        <taxon>Peronosporomycetes</taxon>
        <taxon>Peronosporales</taxon>
        <taxon>Peronosporaceae</taxon>
        <taxon>Phytophthora</taxon>
    </lineage>
</organism>
<reference evidence="2" key="1">
    <citation type="submission" date="2021-01" db="EMBL/GenBank/DDBJ databases">
        <title>Phytophthora aleatoria, a newly-described species from Pinus radiata is distinct from Phytophthora cactorum isolates based on comparative genomics.</title>
        <authorList>
            <person name="Mcdougal R."/>
            <person name="Panda P."/>
            <person name="Williams N."/>
            <person name="Studholme D.J."/>
        </authorList>
    </citation>
    <scope>NUCLEOTIDE SEQUENCE</scope>
    <source>
        <strain evidence="2">NZFS 4037</strain>
    </source>
</reference>
<dbReference type="EMBL" id="JAENGY010003486">
    <property type="protein sequence ID" value="KAG6941701.1"/>
    <property type="molecule type" value="Genomic_DNA"/>
</dbReference>
<feature type="compositionally biased region" description="Polar residues" evidence="1">
    <location>
        <begin position="257"/>
        <end position="277"/>
    </location>
</feature>
<feature type="region of interest" description="Disordered" evidence="1">
    <location>
        <begin position="75"/>
        <end position="321"/>
    </location>
</feature>
<gene>
    <name evidence="2" type="ORF">JG688_00018533</name>
</gene>
<feature type="compositionally biased region" description="Low complexity" evidence="1">
    <location>
        <begin position="194"/>
        <end position="203"/>
    </location>
</feature>
<sequence length="321" mass="34212">MLYQQRWRSLLTKSLTGSPTSESDRGAKTQTMTLVSILILPPKTSLRSRRIRLVLQCRLLVSVTMLRPSLLVPSLVDESSVRSRSSQSSRRTSPRSQSRSRSPSPTTSSTGRPRSQSQSESSKRATPVSSPPSSVQASPSASKVLKDDRPPELIDLTSDVEMSSSPEDSPPATPRAERGTRDLVPSPTGGKTVPEAPAPLAEASSVTKEIPDSGPPSSPPPKATPSAVPGDEDEGTTFHDLVALFRSDDDDEDQRHSAQASSLSATHRPSGVTSLYRSSSDNDDSSDDEGPRDPSIAKRPSLPASPSSTPKDIDDNGGHSR</sequence>
<evidence type="ECO:0000313" key="2">
    <source>
        <dbReference type="EMBL" id="KAG6941701.1"/>
    </source>
</evidence>
<proteinExistence type="predicted"/>
<dbReference type="AlphaFoldDB" id="A0A8J5I247"/>
<evidence type="ECO:0000256" key="1">
    <source>
        <dbReference type="SAM" id="MobiDB-lite"/>
    </source>
</evidence>
<dbReference type="Proteomes" id="UP000709295">
    <property type="component" value="Unassembled WGS sequence"/>
</dbReference>
<protein>
    <submittedName>
        <fullName evidence="2">Uncharacterized protein</fullName>
    </submittedName>
</protein>
<evidence type="ECO:0000313" key="3">
    <source>
        <dbReference type="Proteomes" id="UP000709295"/>
    </source>
</evidence>
<feature type="compositionally biased region" description="Pro residues" evidence="1">
    <location>
        <begin position="213"/>
        <end position="223"/>
    </location>
</feature>
<keyword evidence="3" id="KW-1185">Reference proteome</keyword>
<feature type="compositionally biased region" description="Basic and acidic residues" evidence="1">
    <location>
        <begin position="311"/>
        <end position="321"/>
    </location>
</feature>
<comment type="caution">
    <text evidence="2">The sequence shown here is derived from an EMBL/GenBank/DDBJ whole genome shotgun (WGS) entry which is preliminary data.</text>
</comment>
<feature type="compositionally biased region" description="Low complexity" evidence="1">
    <location>
        <begin position="127"/>
        <end position="142"/>
    </location>
</feature>
<accession>A0A8J5I247</accession>
<name>A0A8J5I247_9STRA</name>